<dbReference type="GO" id="GO:0042138">
    <property type="term" value="P:meiotic DNA double-strand break formation"/>
    <property type="evidence" value="ECO:0000318"/>
    <property type="project" value="GO_Central"/>
</dbReference>
<evidence type="ECO:0000313" key="2">
    <source>
        <dbReference type="RefSeq" id="XP_010251225.1"/>
    </source>
</evidence>
<accession>A0A1U7ZI88</accession>
<organism evidence="1 2">
    <name type="scientific">Nelumbo nucifera</name>
    <name type="common">Sacred lotus</name>
    <dbReference type="NCBI Taxonomy" id="4432"/>
    <lineage>
        <taxon>Eukaryota</taxon>
        <taxon>Viridiplantae</taxon>
        <taxon>Streptophyta</taxon>
        <taxon>Embryophyta</taxon>
        <taxon>Tracheophyta</taxon>
        <taxon>Spermatophyta</taxon>
        <taxon>Magnoliopsida</taxon>
        <taxon>Proteales</taxon>
        <taxon>Nelumbonaceae</taxon>
        <taxon>Nelumbo</taxon>
    </lineage>
</organism>
<dbReference type="AlphaFoldDB" id="A0A1U7ZI88"/>
<proteinExistence type="predicted"/>
<dbReference type="GO" id="GO:0007131">
    <property type="term" value="P:reciprocal meiotic recombination"/>
    <property type="evidence" value="ECO:0000318"/>
    <property type="project" value="GO_Central"/>
</dbReference>
<gene>
    <name evidence="2" type="primary">LOC104593179</name>
</gene>
<dbReference type="GO" id="GO:0030674">
    <property type="term" value="F:protein-macromolecule adaptor activity"/>
    <property type="evidence" value="ECO:0000318"/>
    <property type="project" value="GO_Central"/>
</dbReference>
<dbReference type="GeneID" id="104593179"/>
<name>A0A1U7ZI88_NELNU</name>
<dbReference type="eggNOG" id="ENOG502QSZ1">
    <property type="taxonomic scope" value="Eukaryota"/>
</dbReference>
<dbReference type="OrthoDB" id="1918529at2759"/>
<sequence length="473" mass="53167">MEITCSQRLCQILICSAVQRCRISDQLCRLSVVLKRCPDSDPPVIRVSISDTGIGSCLQEFQGLIYRRNHASAEKWDGMLFITTTSISDNEIFHYHLNFKESAAARRLTRLPSTTKNGLKFSGTEVSLSTWECIDDLVEGITCFFQKMLILKVPKVAVELVVERMTGSRENFLLAKDDNLLPCPMSNIECLALGFQDYVLKHGNMFDKQCPACLSRREHLKVGSGVACSSDSLASTGQLMEAVVIFRELPDASSLSCLRECSTTKVIYFQDFLPSVIPQSPLNALRSIDWENYGLTIKTYVVGESGHAVIEWENLPPSTHIDIVLHCYHKKVKIPRTWQKTQVDRNLAKKAVKLALDNLKERYKGTLLSAHAVKICSYALDLARTISNLILLSNDKEFQGECLSLLGLQPQQMGEGKEVEDCIQEKIIAVIEINDRKSRKSRNAPDFLFEAENIHEPEDEEFQGEEGVSILDL</sequence>
<dbReference type="FunCoup" id="A0A1U7ZI88">
    <property type="interactions" value="149"/>
</dbReference>
<protein>
    <submittedName>
        <fullName evidence="2">Type 2 DNA topoisomerase 6 subunit B-like isoform X1</fullName>
    </submittedName>
</protein>
<reference evidence="2" key="1">
    <citation type="submission" date="2025-08" db="UniProtKB">
        <authorList>
            <consortium name="RefSeq"/>
        </authorList>
    </citation>
    <scope>IDENTIFICATION</scope>
</reference>
<dbReference type="PANTHER" id="PTHR36722">
    <property type="entry name" value="TYPE 2 DNA TOPOISOMERASE 6 SUBUNIT B-LIKE"/>
    <property type="match status" value="1"/>
</dbReference>
<dbReference type="InParanoid" id="A0A1U7ZI88"/>
<dbReference type="RefSeq" id="XP_010251225.1">
    <property type="nucleotide sequence ID" value="XM_010252923.2"/>
</dbReference>
<dbReference type="STRING" id="4432.A0A1U7ZI88"/>
<dbReference type="InterPro" id="IPR034566">
    <property type="entry name" value="MTOPVIB_plant"/>
</dbReference>
<dbReference type="PANTHER" id="PTHR36722:SF1">
    <property type="entry name" value="TYPE 2 DNA TOPOISOMERASE 6 SUBUNIT B-LIKE"/>
    <property type="match status" value="1"/>
</dbReference>
<dbReference type="OMA" id="ELQWDNM"/>
<evidence type="ECO:0000313" key="1">
    <source>
        <dbReference type="Proteomes" id="UP000189703"/>
    </source>
</evidence>
<dbReference type="KEGG" id="nnu:104593179"/>
<dbReference type="GO" id="GO:0000793">
    <property type="term" value="C:condensed chromosome"/>
    <property type="evidence" value="ECO:0000318"/>
    <property type="project" value="GO_Central"/>
</dbReference>
<keyword evidence="1" id="KW-1185">Reference proteome</keyword>
<dbReference type="Proteomes" id="UP000189703">
    <property type="component" value="Unplaced"/>
</dbReference>